<comment type="catalytic activity">
    <reaction evidence="6">
        <text>Couples ATP hydrolysis with the unwinding of duplex DNA by translocating in the 3'-5' direction.</text>
        <dbReference type="EC" id="5.6.2.4"/>
    </reaction>
</comment>
<feature type="binding site" evidence="9">
    <location>
        <begin position="213"/>
        <end position="220"/>
    </location>
    <ligand>
        <name>ATP</name>
        <dbReference type="ChEBI" id="CHEBI:30616"/>
    </ligand>
</feature>
<evidence type="ECO:0000256" key="1">
    <source>
        <dbReference type="ARBA" id="ARBA00022741"/>
    </source>
</evidence>
<keyword evidence="5" id="KW-0413">Isomerase</keyword>
<dbReference type="PANTHER" id="PTHR11070:SF63">
    <property type="entry name" value="DNA HELICASE IV"/>
    <property type="match status" value="1"/>
</dbReference>
<evidence type="ECO:0000256" key="2">
    <source>
        <dbReference type="ARBA" id="ARBA00022801"/>
    </source>
</evidence>
<dbReference type="InterPro" id="IPR027417">
    <property type="entry name" value="P-loop_NTPase"/>
</dbReference>
<evidence type="ECO:0000256" key="9">
    <source>
        <dbReference type="PROSITE-ProRule" id="PRU00560"/>
    </source>
</evidence>
<dbReference type="PANTHER" id="PTHR11070">
    <property type="entry name" value="UVRD / RECB / PCRA DNA HELICASE FAMILY MEMBER"/>
    <property type="match status" value="1"/>
</dbReference>
<keyword evidence="2 9" id="KW-0378">Hydrolase</keyword>
<evidence type="ECO:0000259" key="10">
    <source>
        <dbReference type="PROSITE" id="PS51198"/>
    </source>
</evidence>
<dbReference type="GO" id="GO:0006265">
    <property type="term" value="P:DNA topological change"/>
    <property type="evidence" value="ECO:0007669"/>
    <property type="project" value="InterPro"/>
</dbReference>
<evidence type="ECO:0000256" key="7">
    <source>
        <dbReference type="ARBA" id="ARBA00034808"/>
    </source>
</evidence>
<dbReference type="PROSITE" id="PS51198">
    <property type="entry name" value="UVRD_HELICASE_ATP_BIND"/>
    <property type="match status" value="1"/>
</dbReference>
<dbReference type="FunFam" id="3.40.50.300:FF:000975">
    <property type="entry name" value="DNA helicase"/>
    <property type="match status" value="1"/>
</dbReference>
<dbReference type="InterPro" id="IPR000212">
    <property type="entry name" value="DNA_helicase_UvrD/REP"/>
</dbReference>
<dbReference type="InterPro" id="IPR014016">
    <property type="entry name" value="UvrD-like_ATP-bd"/>
</dbReference>
<evidence type="ECO:0000256" key="8">
    <source>
        <dbReference type="ARBA" id="ARBA00048988"/>
    </source>
</evidence>
<dbReference type="GO" id="GO:0043138">
    <property type="term" value="F:3'-5' DNA helicase activity"/>
    <property type="evidence" value="ECO:0007669"/>
    <property type="project" value="UniProtKB-EC"/>
</dbReference>
<dbReference type="GO" id="GO:0003916">
    <property type="term" value="F:DNA topoisomerase activity"/>
    <property type="evidence" value="ECO:0007669"/>
    <property type="project" value="InterPro"/>
</dbReference>
<dbReference type="GO" id="GO:0005694">
    <property type="term" value="C:chromosome"/>
    <property type="evidence" value="ECO:0007669"/>
    <property type="project" value="InterPro"/>
</dbReference>
<dbReference type="Gene3D" id="3.40.50.300">
    <property type="entry name" value="P-loop containing nucleotide triphosphate hydrolases"/>
    <property type="match status" value="3"/>
</dbReference>
<accession>A0A1I2QS02</accession>
<name>A0A1I2QS02_9GAMM</name>
<dbReference type="Pfam" id="PF00580">
    <property type="entry name" value="UvrD-helicase"/>
    <property type="match status" value="1"/>
</dbReference>
<dbReference type="Pfam" id="PF01396">
    <property type="entry name" value="Zn_ribbon_Top1"/>
    <property type="match status" value="2"/>
</dbReference>
<evidence type="ECO:0000256" key="5">
    <source>
        <dbReference type="ARBA" id="ARBA00023235"/>
    </source>
</evidence>
<dbReference type="GO" id="GO:0005829">
    <property type="term" value="C:cytosol"/>
    <property type="evidence" value="ECO:0007669"/>
    <property type="project" value="TreeGrafter"/>
</dbReference>
<dbReference type="GO" id="GO:0005524">
    <property type="term" value="F:ATP binding"/>
    <property type="evidence" value="ECO:0007669"/>
    <property type="project" value="UniProtKB-UniRule"/>
</dbReference>
<protein>
    <recommendedName>
        <fullName evidence="7">DNA 3'-5' helicase</fullName>
        <ecNumber evidence="7">5.6.2.4</ecNumber>
    </recommendedName>
</protein>
<dbReference type="SUPFAM" id="SSF52540">
    <property type="entry name" value="P-loop containing nucleoside triphosphate hydrolases"/>
    <property type="match status" value="1"/>
</dbReference>
<keyword evidence="1 9" id="KW-0547">Nucleotide-binding</keyword>
<evidence type="ECO:0000313" key="11">
    <source>
        <dbReference type="EMBL" id="SFG30800.1"/>
    </source>
</evidence>
<organism evidence="11 12">
    <name type="scientific">Neptunomonas qingdaonensis</name>
    <dbReference type="NCBI Taxonomy" id="1045558"/>
    <lineage>
        <taxon>Bacteria</taxon>
        <taxon>Pseudomonadati</taxon>
        <taxon>Pseudomonadota</taxon>
        <taxon>Gammaproteobacteria</taxon>
        <taxon>Oceanospirillales</taxon>
        <taxon>Oceanospirillaceae</taxon>
        <taxon>Neptunomonas</taxon>
    </lineage>
</organism>
<dbReference type="GO" id="GO:0003677">
    <property type="term" value="F:DNA binding"/>
    <property type="evidence" value="ECO:0007669"/>
    <property type="project" value="InterPro"/>
</dbReference>
<dbReference type="EC" id="5.6.2.4" evidence="7"/>
<evidence type="ECO:0000256" key="4">
    <source>
        <dbReference type="ARBA" id="ARBA00022840"/>
    </source>
</evidence>
<proteinExistence type="predicted"/>
<keyword evidence="4 9" id="KW-0067">ATP-binding</keyword>
<dbReference type="RefSeq" id="WP_090727026.1">
    <property type="nucleotide sequence ID" value="NZ_FOOU01000005.1"/>
</dbReference>
<dbReference type="Proteomes" id="UP000198623">
    <property type="component" value="Unassembled WGS sequence"/>
</dbReference>
<keyword evidence="3 9" id="KW-0347">Helicase</keyword>
<dbReference type="SUPFAM" id="SSF57783">
    <property type="entry name" value="Zinc beta-ribbon"/>
    <property type="match status" value="2"/>
</dbReference>
<dbReference type="EMBL" id="FOOU01000005">
    <property type="protein sequence ID" value="SFG30800.1"/>
    <property type="molecule type" value="Genomic_DNA"/>
</dbReference>
<dbReference type="AlphaFoldDB" id="A0A1I2QS02"/>
<dbReference type="InterPro" id="IPR013498">
    <property type="entry name" value="Topo_IA_Znf"/>
</dbReference>
<evidence type="ECO:0000313" key="12">
    <source>
        <dbReference type="Proteomes" id="UP000198623"/>
    </source>
</evidence>
<dbReference type="STRING" id="1045558.SAMN05216175_10589"/>
<comment type="catalytic activity">
    <reaction evidence="8">
        <text>ATP + H2O = ADP + phosphate + H(+)</text>
        <dbReference type="Rhea" id="RHEA:13065"/>
        <dbReference type="ChEBI" id="CHEBI:15377"/>
        <dbReference type="ChEBI" id="CHEBI:15378"/>
        <dbReference type="ChEBI" id="CHEBI:30616"/>
        <dbReference type="ChEBI" id="CHEBI:43474"/>
        <dbReference type="ChEBI" id="CHEBI:456216"/>
        <dbReference type="EC" id="5.6.2.4"/>
    </reaction>
</comment>
<sequence>MVEKLFYKSYWLGKYFGNRFEEVRLDDAGLVLTSTYQAPVIVAWSDVSSLVRHTPGIIFDTVVFESAGQRISVGWLHKSNAISLARLFTEQYYTHHSDCAAKALGKISSYLQKSGYLRTSHCRAIRDFVSTALLEIPSSSEALSLPNTSKDIFAQLKQWAELDAAMIDDIRARYVVEQKQCYQALFDRIESNPLTEKQREACIIDDDNNLVLAGAGTGKTSTMVGRVAYLLDSKQASGHEILMLAFGKKAALEMRDRVSEKLTDTSVSAWTFHVLGQMVISSVEGQKPAISPLATDEKLLNNQVNQWFSDLLEKPDYKESTLKYFEKHLFPEANPFDFNTQGEYFNYIRANEIRTLKGEDVTSFEGCLIANWLFAMGIEYKYQPSYLESNARTPDFKQYKPDFYLTEFGIYIDHLGIDREGNTAPYIDKESYHAGIQWTRQLHSQHATRLIETYHYEQREECLLSNLESKLASLRVVFEPLPADSVLHTLREFGAIDQFSVLLSSLLKRYRANCYMPGELERLADHLETTGQLKAAMDLLRPIIERYENLLASNNEIDFEDMIAKAIGYIEEGAFTSPWSYILVDEFQDISQPRARLVKALRDSRKGTSVFCVGDDWQAIYRFTGSDVGLTTGFESLFGPTQTTSLDKTFRFNNSINDVASQFVMQNPSQVKKQITTHNLVHSPAVSLVMKPITNNGILKHLIEILQNISGMARQGACVYLLARYHFRLLEADQLAQLKRSVPALKIEQHSFHASKGKEADYVVILGLDNTKNGFPSRKLIDPLLEVLLPTEEPYPDAEERRLFYVAMTRAKHRCYLLTDMNKTSDFVKELLADNYAIELNEFYTEASQLMAPEHECPSCKTGRLVKRKGPYGSFIACSNYPLCQHKKSTCPQCSADMETSGRFSVCLNHECGGWVPLCPQCGGDLKHREGRYGKFWGCSNYRSQEPSCNHKEQEITYS</sequence>
<dbReference type="InterPro" id="IPR014017">
    <property type="entry name" value="DNA_helicase_UvrD-like_C"/>
</dbReference>
<gene>
    <name evidence="11" type="ORF">SAMN05216175_10589</name>
</gene>
<dbReference type="OrthoDB" id="5298826at2"/>
<dbReference type="GO" id="GO:0000725">
    <property type="term" value="P:recombinational repair"/>
    <property type="evidence" value="ECO:0007669"/>
    <property type="project" value="TreeGrafter"/>
</dbReference>
<dbReference type="Pfam" id="PF13361">
    <property type="entry name" value="UvrD_C"/>
    <property type="match status" value="1"/>
</dbReference>
<dbReference type="Gene3D" id="3.30.65.10">
    <property type="entry name" value="Bacterial Topoisomerase I, domain 1"/>
    <property type="match status" value="2"/>
</dbReference>
<evidence type="ECO:0000256" key="3">
    <source>
        <dbReference type="ARBA" id="ARBA00022806"/>
    </source>
</evidence>
<keyword evidence="12" id="KW-1185">Reference proteome</keyword>
<feature type="domain" description="UvrD-like helicase ATP-binding" evidence="10">
    <location>
        <begin position="192"/>
        <end position="653"/>
    </location>
</feature>
<evidence type="ECO:0000256" key="6">
    <source>
        <dbReference type="ARBA" id="ARBA00034617"/>
    </source>
</evidence>
<dbReference type="GO" id="GO:0016887">
    <property type="term" value="F:ATP hydrolysis activity"/>
    <property type="evidence" value="ECO:0007669"/>
    <property type="project" value="RHEA"/>
</dbReference>
<reference evidence="12" key="1">
    <citation type="submission" date="2016-10" db="EMBL/GenBank/DDBJ databases">
        <authorList>
            <person name="Varghese N."/>
            <person name="Submissions S."/>
        </authorList>
    </citation>
    <scope>NUCLEOTIDE SEQUENCE [LARGE SCALE GENOMIC DNA]</scope>
    <source>
        <strain evidence="12">CGMCC 1.10971</strain>
    </source>
</reference>